<keyword evidence="5" id="KW-0963">Cytoplasm</keyword>
<dbReference type="InterPro" id="IPR036390">
    <property type="entry name" value="WH_DNA-bd_sf"/>
</dbReference>
<comment type="subunit">
    <text evidence="9">Component of the endosomal sorting complex required for transport II (ESCRT-II).</text>
</comment>
<dbReference type="GO" id="GO:0000814">
    <property type="term" value="C:ESCRT II complex"/>
    <property type="evidence" value="ECO:0007669"/>
    <property type="project" value="UniProtKB-UniRule"/>
</dbReference>
<dbReference type="Pfam" id="PF04157">
    <property type="entry name" value="EAP30"/>
    <property type="match status" value="1"/>
</dbReference>
<dbReference type="EMBL" id="CP059247">
    <property type="protein sequence ID" value="QLL31739.1"/>
    <property type="molecule type" value="Genomic_DNA"/>
</dbReference>
<keyword evidence="6" id="KW-0967">Endosome</keyword>
<dbReference type="Gene3D" id="6.10.140.180">
    <property type="match status" value="1"/>
</dbReference>
<name>A0A7G3ZE03_9SACH</name>
<dbReference type="OrthoDB" id="283883at2759"/>
<protein>
    <recommendedName>
        <fullName evidence="9">Vacuolar-sorting protein SNF8</fullName>
    </recommendedName>
</protein>
<evidence type="ECO:0000256" key="6">
    <source>
        <dbReference type="ARBA" id="ARBA00022753"/>
    </source>
</evidence>
<evidence type="ECO:0000256" key="3">
    <source>
        <dbReference type="ARBA" id="ARBA00009834"/>
    </source>
</evidence>
<gene>
    <name evidence="10" type="ORF">HG536_0B06050</name>
</gene>
<dbReference type="AlphaFoldDB" id="A0A7G3ZE03"/>
<evidence type="ECO:0000256" key="5">
    <source>
        <dbReference type="ARBA" id="ARBA00022490"/>
    </source>
</evidence>
<evidence type="ECO:0000256" key="7">
    <source>
        <dbReference type="ARBA" id="ARBA00022927"/>
    </source>
</evidence>
<evidence type="ECO:0000256" key="1">
    <source>
        <dbReference type="ARBA" id="ARBA00004481"/>
    </source>
</evidence>
<reference evidence="10 11" key="1">
    <citation type="submission" date="2020-06" db="EMBL/GenBank/DDBJ databases">
        <title>The yeast mating-type switching endonuclease HO is a domesticated member of an unorthodox homing genetic element family.</title>
        <authorList>
            <person name="Coughlan A.Y."/>
            <person name="Lombardi L."/>
            <person name="Braun-Galleani S."/>
            <person name="Martos A.R."/>
            <person name="Galeote V."/>
            <person name="Bigey F."/>
            <person name="Dequin S."/>
            <person name="Byrne K.P."/>
            <person name="Wolfe K.H."/>
        </authorList>
    </citation>
    <scope>NUCLEOTIDE SEQUENCE [LARGE SCALE GENOMIC DNA]</scope>
    <source>
        <strain evidence="10 11">CBS764</strain>
    </source>
</reference>
<keyword evidence="11" id="KW-1185">Reference proteome</keyword>
<dbReference type="KEGG" id="tgb:HG536_0B06050"/>
<comment type="subcellular location">
    <subcellularLocation>
        <location evidence="2">Cytoplasm</location>
    </subcellularLocation>
    <subcellularLocation>
        <location evidence="1">Endosome membrane</location>
        <topology evidence="1">Peripheral membrane protein</topology>
    </subcellularLocation>
</comment>
<evidence type="ECO:0000313" key="10">
    <source>
        <dbReference type="EMBL" id="QLL31739.1"/>
    </source>
</evidence>
<evidence type="ECO:0000313" key="11">
    <source>
        <dbReference type="Proteomes" id="UP000515788"/>
    </source>
</evidence>
<keyword evidence="4 9" id="KW-0813">Transport</keyword>
<comment type="similarity">
    <text evidence="3 9">Belongs to the SNF8 family.</text>
</comment>
<dbReference type="PANTHER" id="PTHR12806">
    <property type="entry name" value="EAP30 SUBUNIT OF ELL COMPLEX"/>
    <property type="match status" value="1"/>
</dbReference>
<evidence type="ECO:0000256" key="2">
    <source>
        <dbReference type="ARBA" id="ARBA00004496"/>
    </source>
</evidence>
<sequence>MSRFGLAAFDDQQRKEKFEGVGTAVLERQSAELEDQLTVFQERLVKFARKHNREIRANPEFRSKLLRMCAPLGIDPLSLFDKDEHLFNLNDFYYEICVRIIEICRETKDMNGGIISFNELEEGFFKGLNVTAADLGKSTEMLKSLDGGFELFEIRGKKYLRSVPNELTGDQTKILEICSILGYASISLLKANLNWKAVRSKAVLDEMVANGLLWVDDQADAEVLYWDPSWIATKKWHAT</sequence>
<comment type="function">
    <text evidence="9">Component of the endosomal sorting complex required for transport II (ESCRT-II), which is required for multivesicular body (MVB) formation and sorting of endosomal cargo proteins into MVBs.</text>
</comment>
<evidence type="ECO:0000256" key="8">
    <source>
        <dbReference type="ARBA" id="ARBA00023136"/>
    </source>
</evidence>
<dbReference type="PIRSF" id="PIRSF017215">
    <property type="entry name" value="ESCRT2_Vps22"/>
    <property type="match status" value="1"/>
</dbReference>
<dbReference type="GO" id="GO:0043328">
    <property type="term" value="P:protein transport to vacuole involved in ubiquitin-dependent protein catabolic process via the multivesicular body sorting pathway"/>
    <property type="evidence" value="ECO:0007669"/>
    <property type="project" value="TreeGrafter"/>
</dbReference>
<dbReference type="GeneID" id="59324858"/>
<keyword evidence="8" id="KW-0472">Membrane</keyword>
<dbReference type="InterPro" id="IPR040608">
    <property type="entry name" value="Snf8/Vps36"/>
</dbReference>
<dbReference type="RefSeq" id="XP_037138414.1">
    <property type="nucleotide sequence ID" value="XM_037282519.1"/>
</dbReference>
<dbReference type="PANTHER" id="PTHR12806:SF0">
    <property type="entry name" value="VACUOLAR-SORTING PROTEIN SNF8"/>
    <property type="match status" value="1"/>
</dbReference>
<dbReference type="Proteomes" id="UP000515788">
    <property type="component" value="Chromosome 2"/>
</dbReference>
<keyword evidence="7 9" id="KW-0653">Protein transport</keyword>
<dbReference type="InterPro" id="IPR016689">
    <property type="entry name" value="ESCRT-2_cplx_Snf8"/>
</dbReference>
<dbReference type="FunFam" id="1.10.10.10:FF:000397">
    <property type="entry name" value="Vacuolar-sorting protein SNF8"/>
    <property type="match status" value="1"/>
</dbReference>
<evidence type="ECO:0000256" key="4">
    <source>
        <dbReference type="ARBA" id="ARBA00022448"/>
    </source>
</evidence>
<proteinExistence type="inferred from homology"/>
<dbReference type="Gene3D" id="1.10.10.10">
    <property type="entry name" value="Winged helix-like DNA-binding domain superfamily/Winged helix DNA-binding domain"/>
    <property type="match status" value="2"/>
</dbReference>
<accession>A0A7G3ZE03</accession>
<evidence type="ECO:0000256" key="9">
    <source>
        <dbReference type="PIRNR" id="PIRNR017215"/>
    </source>
</evidence>
<dbReference type="SUPFAM" id="SSF46785">
    <property type="entry name" value="Winged helix' DNA-binding domain"/>
    <property type="match status" value="2"/>
</dbReference>
<organism evidence="10 11">
    <name type="scientific">Torulaspora globosa</name>
    <dbReference type="NCBI Taxonomy" id="48254"/>
    <lineage>
        <taxon>Eukaryota</taxon>
        <taxon>Fungi</taxon>
        <taxon>Dikarya</taxon>
        <taxon>Ascomycota</taxon>
        <taxon>Saccharomycotina</taxon>
        <taxon>Saccharomycetes</taxon>
        <taxon>Saccharomycetales</taxon>
        <taxon>Saccharomycetaceae</taxon>
        <taxon>Torulaspora</taxon>
    </lineage>
</organism>
<dbReference type="InterPro" id="IPR036388">
    <property type="entry name" value="WH-like_DNA-bd_sf"/>
</dbReference>